<evidence type="ECO:0000313" key="3">
    <source>
        <dbReference type="Proteomes" id="UP000621447"/>
    </source>
</evidence>
<dbReference type="RefSeq" id="WP_174195123.1">
    <property type="nucleotide sequence ID" value="NZ_JABULH010000009.1"/>
</dbReference>
<feature type="transmembrane region" description="Helical" evidence="1">
    <location>
        <begin position="54"/>
        <end position="75"/>
    </location>
</feature>
<keyword evidence="3" id="KW-1185">Reference proteome</keyword>
<keyword evidence="1" id="KW-0812">Transmembrane</keyword>
<dbReference type="EMBL" id="JABULH010000009">
    <property type="protein sequence ID" value="NTS66545.1"/>
    <property type="molecule type" value="Genomic_DNA"/>
</dbReference>
<accession>A0ABX2JIT4</accession>
<reference evidence="2 3" key="1">
    <citation type="submission" date="2020-06" db="EMBL/GenBank/DDBJ databases">
        <title>Sphingomonas hominis sp. nov., a member of the Sphingomonas, isolated from the hair of a 22-year-old girl.</title>
        <authorList>
            <person name="Zhang D.-F."/>
            <person name="Cui X.-W."/>
        </authorList>
    </citation>
    <scope>NUCLEOTIDE SEQUENCE [LARGE SCALE GENOMIC DNA]</scope>
    <source>
        <strain evidence="2 3">HHU CXW</strain>
    </source>
</reference>
<organism evidence="2 3">
    <name type="scientific">Sphingomonas hominis</name>
    <dbReference type="NCBI Taxonomy" id="2741495"/>
    <lineage>
        <taxon>Bacteria</taxon>
        <taxon>Pseudomonadati</taxon>
        <taxon>Pseudomonadota</taxon>
        <taxon>Alphaproteobacteria</taxon>
        <taxon>Sphingomonadales</taxon>
        <taxon>Sphingomonadaceae</taxon>
        <taxon>Sphingomonas</taxon>
    </lineage>
</organism>
<keyword evidence="1" id="KW-1133">Transmembrane helix</keyword>
<dbReference type="Proteomes" id="UP000621447">
    <property type="component" value="Unassembled WGS sequence"/>
</dbReference>
<feature type="transmembrane region" description="Helical" evidence="1">
    <location>
        <begin position="127"/>
        <end position="148"/>
    </location>
</feature>
<evidence type="ECO:0000313" key="2">
    <source>
        <dbReference type="EMBL" id="NTS66545.1"/>
    </source>
</evidence>
<feature type="transmembrane region" description="Helical" evidence="1">
    <location>
        <begin position="87"/>
        <end position="106"/>
    </location>
</feature>
<gene>
    <name evidence="2" type="ORF">HRV97_15445</name>
</gene>
<name>A0ABX2JIT4_9SPHN</name>
<sequence length="169" mass="18404">MNMISLPRPTCPYCDAAMRRWPLGQAVLACDTCRRPIVRYLAQPSSRIFRLRPVYTVIYVAAFVVLLLTLALIAFNPVETRHIIPAIAIPIAMFGACDIADGWLSWRTSIDRGWRTLRRGKAARAIGLARGLFGIAGVAVAIIGLLAYDEMAGSPRPGTPSPKIAAGRT</sequence>
<evidence type="ECO:0000256" key="1">
    <source>
        <dbReference type="SAM" id="Phobius"/>
    </source>
</evidence>
<protein>
    <recommendedName>
        <fullName evidence="4">DUF2628 domain-containing protein</fullName>
    </recommendedName>
</protein>
<proteinExistence type="predicted"/>
<evidence type="ECO:0008006" key="4">
    <source>
        <dbReference type="Google" id="ProtNLM"/>
    </source>
</evidence>
<keyword evidence="1" id="KW-0472">Membrane</keyword>
<comment type="caution">
    <text evidence="2">The sequence shown here is derived from an EMBL/GenBank/DDBJ whole genome shotgun (WGS) entry which is preliminary data.</text>
</comment>